<name>A0A6J5NH94_9CAUD</name>
<evidence type="ECO:0000313" key="1">
    <source>
        <dbReference type="EMBL" id="CAB4158639.1"/>
    </source>
</evidence>
<dbReference type="EMBL" id="LR796678">
    <property type="protein sequence ID" value="CAB4158639.1"/>
    <property type="molecule type" value="Genomic_DNA"/>
</dbReference>
<organism evidence="1">
    <name type="scientific">uncultured Caudovirales phage</name>
    <dbReference type="NCBI Taxonomy" id="2100421"/>
    <lineage>
        <taxon>Viruses</taxon>
        <taxon>Duplodnaviria</taxon>
        <taxon>Heunggongvirae</taxon>
        <taxon>Uroviricota</taxon>
        <taxon>Caudoviricetes</taxon>
        <taxon>Peduoviridae</taxon>
        <taxon>Maltschvirus</taxon>
        <taxon>Maltschvirus maltsch</taxon>
    </lineage>
</organism>
<protein>
    <submittedName>
        <fullName evidence="1">Uncharacterized protein</fullName>
    </submittedName>
</protein>
<reference evidence="1" key="1">
    <citation type="submission" date="2020-04" db="EMBL/GenBank/DDBJ databases">
        <authorList>
            <person name="Chiriac C."/>
            <person name="Salcher M."/>
            <person name="Ghai R."/>
            <person name="Kavagutti S V."/>
        </authorList>
    </citation>
    <scope>NUCLEOTIDE SEQUENCE</scope>
</reference>
<sequence length="153" mass="16502">MASNVTVEILGRIGEAQIGELIRTVTLGYAVLVQGQLNEDKPPPPARGSMKFKSEKQRRFVMANYARGALKVPYVRGTGSGLKGSEALNRSYRVDLEGDEAVLRSAASYAPYVVGDQQADIHKGRWNTAVNAADTIHSNGTLDALVAQAMEKL</sequence>
<accession>A0A6J5NH94</accession>
<proteinExistence type="predicted"/>
<gene>
    <name evidence="1" type="ORF">UFOVP698_23</name>
</gene>